<protein>
    <submittedName>
        <fullName evidence="3">Uncharacterized protein</fullName>
    </submittedName>
</protein>
<feature type="compositionally biased region" description="Low complexity" evidence="2">
    <location>
        <begin position="485"/>
        <end position="496"/>
    </location>
</feature>
<sequence>MKCLSGDSVVSKSSSSSFQHDCDSLSSASNFLGYWKIYRSSSQPYPYPRTHTLIVVPPSRPIVESNAEEEHTKMRPSLNRTIPPIPESKSNDSIITHTSEKRIENHAECEPSTSRTLRVPSCVKSKGEAVGSFTAKMSSQKIESDGSLVIENTMTRSLVTKSALIASNGNRRSEGMPRSPLMSVADSVRSKLTKLGNRFSRSDGNRSIRTSTSLSSMRRGPVDKLSYAPSKTQFKKAVSIEMRTNQDSTKDSTEFVPPRQILGSNALRIPRIPRSRTSLNDQSSHVETSNQNVLLNHDKYFKFIKPNNLPSKSGNDMKTNSIVKAFKVHLEPRATQTVSPPDRIRQPNSPTVAFTVTDEMQTLKKENIKEAKIKPTMNIFVKNNREEDAYRISDVKFQHNRNNHKQMKAKSTSRQRSFIPLHATPLRRLPARKSGTEMGQAPLAECESSHIENSPAVEVPPVKFIPDKIHRMCIEESSEDRVTESQSSDPSSSTNSMREICVNQFLNSESIYHCDKATRKGSLDHRRKNGSTDCSCDNNIKSRSSPNNFVSPTAMTSSGLTTSSGFQDSSEKSPDKDAELNEQFVDMTIIQNSLCEWYRWGYAVMADCLLLNTLIKSVRAGRSRSRRPSSRDHDQGPVASPNSVSAHYKNQRYDKALVSENKMVAFPSVAMYESSCNDVVYIKSQLLELRRLINDSSEAEGANKSTQMKIEDSDVIQRLLKENDALRKELVEKDRTISKLKAEMLLH</sequence>
<evidence type="ECO:0000313" key="3">
    <source>
        <dbReference type="EMBL" id="CAG9535540.1"/>
    </source>
</evidence>
<feature type="region of interest" description="Disordered" evidence="2">
    <location>
        <begin position="197"/>
        <end position="222"/>
    </location>
</feature>
<feature type="region of interest" description="Disordered" evidence="2">
    <location>
        <begin position="1"/>
        <end position="22"/>
    </location>
</feature>
<comment type="caution">
    <text evidence="3">The sequence shown here is derived from an EMBL/GenBank/DDBJ whole genome shotgun (WGS) entry which is preliminary data.</text>
</comment>
<feature type="region of interest" description="Disordered" evidence="2">
    <location>
        <begin position="545"/>
        <end position="577"/>
    </location>
</feature>
<feature type="compositionally biased region" description="Polar residues" evidence="2">
    <location>
        <begin position="545"/>
        <end position="568"/>
    </location>
</feature>
<accession>A0A8J2PTY2</accession>
<dbReference type="EMBL" id="CAKAEH010001383">
    <property type="protein sequence ID" value="CAG9535540.1"/>
    <property type="molecule type" value="Genomic_DNA"/>
</dbReference>
<evidence type="ECO:0000256" key="2">
    <source>
        <dbReference type="SAM" id="MobiDB-lite"/>
    </source>
</evidence>
<name>A0A8J2PTY2_9BILA</name>
<gene>
    <name evidence="3" type="ORF">CJOHNSTONI_LOCUS5552</name>
</gene>
<proteinExistence type="predicted"/>
<evidence type="ECO:0000313" key="4">
    <source>
        <dbReference type="Proteomes" id="UP000746747"/>
    </source>
</evidence>
<keyword evidence="4" id="KW-1185">Reference proteome</keyword>
<feature type="region of interest" description="Disordered" evidence="2">
    <location>
        <begin position="620"/>
        <end position="645"/>
    </location>
</feature>
<feature type="region of interest" description="Disordered" evidence="2">
    <location>
        <begin position="67"/>
        <end position="92"/>
    </location>
</feature>
<dbReference type="Proteomes" id="UP000746747">
    <property type="component" value="Unassembled WGS sequence"/>
</dbReference>
<feature type="coiled-coil region" evidence="1">
    <location>
        <begin position="716"/>
        <end position="743"/>
    </location>
</feature>
<reference evidence="3" key="1">
    <citation type="submission" date="2021-09" db="EMBL/GenBank/DDBJ databases">
        <authorList>
            <consortium name="Pathogen Informatics"/>
        </authorList>
    </citation>
    <scope>NUCLEOTIDE SEQUENCE</scope>
</reference>
<keyword evidence="1" id="KW-0175">Coiled coil</keyword>
<organism evidence="3 4">
    <name type="scientific">Cercopithifilaria johnstoni</name>
    <dbReference type="NCBI Taxonomy" id="2874296"/>
    <lineage>
        <taxon>Eukaryota</taxon>
        <taxon>Metazoa</taxon>
        <taxon>Ecdysozoa</taxon>
        <taxon>Nematoda</taxon>
        <taxon>Chromadorea</taxon>
        <taxon>Rhabditida</taxon>
        <taxon>Spirurina</taxon>
        <taxon>Spiruromorpha</taxon>
        <taxon>Filarioidea</taxon>
        <taxon>Onchocercidae</taxon>
        <taxon>Cercopithifilaria</taxon>
    </lineage>
</organism>
<dbReference type="OrthoDB" id="5842556at2759"/>
<feature type="compositionally biased region" description="Polar residues" evidence="2">
    <location>
        <begin position="207"/>
        <end position="216"/>
    </location>
</feature>
<feature type="region of interest" description="Disordered" evidence="2">
    <location>
        <begin position="476"/>
        <end position="496"/>
    </location>
</feature>
<dbReference type="AlphaFoldDB" id="A0A8J2PTY2"/>
<evidence type="ECO:0000256" key="1">
    <source>
        <dbReference type="SAM" id="Coils"/>
    </source>
</evidence>